<dbReference type="OrthoDB" id="7062323at2"/>
<evidence type="ECO:0000313" key="3">
    <source>
        <dbReference type="Proteomes" id="UP000295793"/>
    </source>
</evidence>
<keyword evidence="1" id="KW-0472">Membrane</keyword>
<dbReference type="AlphaFoldDB" id="A0A4R3HRU3"/>
<reference evidence="2 3" key="1">
    <citation type="submission" date="2019-03" db="EMBL/GenBank/DDBJ databases">
        <title>Genomic Encyclopedia of Archaeal and Bacterial Type Strains, Phase II (KMG-II): from individual species to whole genera.</title>
        <authorList>
            <person name="Goeker M."/>
        </authorList>
    </citation>
    <scope>NUCLEOTIDE SEQUENCE [LARGE SCALE GENOMIC DNA]</scope>
    <source>
        <strain evidence="2 3">DSM 15388</strain>
    </source>
</reference>
<feature type="transmembrane region" description="Helical" evidence="1">
    <location>
        <begin position="103"/>
        <end position="121"/>
    </location>
</feature>
<dbReference type="EMBL" id="SLZR01000031">
    <property type="protein sequence ID" value="TCS35702.1"/>
    <property type="molecule type" value="Genomic_DNA"/>
</dbReference>
<gene>
    <name evidence="2" type="ORF">BCF53_13112</name>
</gene>
<dbReference type="RefSeq" id="WP_132704183.1">
    <property type="nucleotide sequence ID" value="NZ_SLZR01000031.1"/>
</dbReference>
<organism evidence="2 3">
    <name type="scientific">Reinekea marinisedimentorum</name>
    <dbReference type="NCBI Taxonomy" id="230495"/>
    <lineage>
        <taxon>Bacteria</taxon>
        <taxon>Pseudomonadati</taxon>
        <taxon>Pseudomonadota</taxon>
        <taxon>Gammaproteobacteria</taxon>
        <taxon>Oceanospirillales</taxon>
        <taxon>Saccharospirillaceae</taxon>
        <taxon>Reinekea</taxon>
    </lineage>
</organism>
<feature type="transmembrane region" description="Helical" evidence="1">
    <location>
        <begin position="34"/>
        <end position="52"/>
    </location>
</feature>
<evidence type="ECO:0000313" key="2">
    <source>
        <dbReference type="EMBL" id="TCS35702.1"/>
    </source>
</evidence>
<comment type="caution">
    <text evidence="2">The sequence shown here is derived from an EMBL/GenBank/DDBJ whole genome shotgun (WGS) entry which is preliminary data.</text>
</comment>
<keyword evidence="1" id="KW-1133">Transmembrane helix</keyword>
<keyword evidence="1" id="KW-0812">Transmembrane</keyword>
<feature type="transmembrane region" description="Helical" evidence="1">
    <location>
        <begin position="64"/>
        <end position="83"/>
    </location>
</feature>
<sequence length="214" mass="23451">MNTTENPFKKIGYALIVIGIVDILFMIYCISNRINYSSSFNIFAVISGILLVKGSVRTARFLRVATGFLVASFLGMFIVSPFLQPLDLTMLNLKLNTFKVIGQYLISAALLAILIWVHLSLSGKQVLSALAEAGYKTGRPKIAYGLGLGFVVLMTIMMNFFLVEEKQMAIELAKQNAGETMKGHVSSISVSGDRGAATVILYDDSSKNYVTVDW</sequence>
<feature type="transmembrane region" description="Helical" evidence="1">
    <location>
        <begin position="142"/>
        <end position="162"/>
    </location>
</feature>
<proteinExistence type="predicted"/>
<name>A0A4R3HRU3_9GAMM</name>
<dbReference type="Proteomes" id="UP000295793">
    <property type="component" value="Unassembled WGS sequence"/>
</dbReference>
<evidence type="ECO:0000256" key="1">
    <source>
        <dbReference type="SAM" id="Phobius"/>
    </source>
</evidence>
<keyword evidence="3" id="KW-1185">Reference proteome</keyword>
<protein>
    <submittedName>
        <fullName evidence="2">Uncharacterized protein</fullName>
    </submittedName>
</protein>
<feature type="transmembrane region" description="Helical" evidence="1">
    <location>
        <begin position="12"/>
        <end position="28"/>
    </location>
</feature>
<accession>A0A4R3HRU3</accession>